<feature type="region of interest" description="Disordered" evidence="1">
    <location>
        <begin position="323"/>
        <end position="651"/>
    </location>
</feature>
<reference evidence="2 3" key="1">
    <citation type="journal article" date="2018" name="Mol. Ecol.">
        <title>The obligate alkalophilic soda-lake fungus Sodiomyces alkalinus has shifted to a protein diet.</title>
        <authorList>
            <person name="Grum-Grzhimaylo A.A."/>
            <person name="Falkoski D.L."/>
            <person name="van den Heuvel J."/>
            <person name="Valero-Jimenez C.A."/>
            <person name="Min B."/>
            <person name="Choi I.G."/>
            <person name="Lipzen A."/>
            <person name="Daum C.G."/>
            <person name="Aanen D.K."/>
            <person name="Tsang A."/>
            <person name="Henrissat B."/>
            <person name="Bilanenko E.N."/>
            <person name="de Vries R.P."/>
            <person name="van Kan J.A.L."/>
            <person name="Grigoriev I.V."/>
            <person name="Debets A.J.M."/>
        </authorList>
    </citation>
    <scope>NUCLEOTIDE SEQUENCE [LARGE SCALE GENOMIC DNA]</scope>
    <source>
        <strain evidence="2 3">F11</strain>
    </source>
</reference>
<proteinExistence type="predicted"/>
<feature type="compositionally biased region" description="Polar residues" evidence="1">
    <location>
        <begin position="226"/>
        <end position="236"/>
    </location>
</feature>
<feature type="compositionally biased region" description="Basic and acidic residues" evidence="1">
    <location>
        <begin position="380"/>
        <end position="396"/>
    </location>
</feature>
<dbReference type="RefSeq" id="XP_028471251.1">
    <property type="nucleotide sequence ID" value="XM_028610486.1"/>
</dbReference>
<dbReference type="STRING" id="1314773.A0A3N2Q9X2"/>
<feature type="compositionally biased region" description="Basic and acidic residues" evidence="1">
    <location>
        <begin position="629"/>
        <end position="641"/>
    </location>
</feature>
<dbReference type="Proteomes" id="UP000272025">
    <property type="component" value="Unassembled WGS sequence"/>
</dbReference>
<dbReference type="EMBL" id="ML119051">
    <property type="protein sequence ID" value="ROT43445.1"/>
    <property type="molecule type" value="Genomic_DNA"/>
</dbReference>
<protein>
    <submittedName>
        <fullName evidence="2">Uncharacterized protein</fullName>
    </submittedName>
</protein>
<evidence type="ECO:0000256" key="1">
    <source>
        <dbReference type="SAM" id="MobiDB-lite"/>
    </source>
</evidence>
<feature type="region of interest" description="Disordered" evidence="1">
    <location>
        <begin position="1"/>
        <end position="128"/>
    </location>
</feature>
<organism evidence="2 3">
    <name type="scientific">Sodiomyces alkalinus (strain CBS 110278 / VKM F-3762 / F11)</name>
    <name type="common">Alkaliphilic filamentous fungus</name>
    <dbReference type="NCBI Taxonomy" id="1314773"/>
    <lineage>
        <taxon>Eukaryota</taxon>
        <taxon>Fungi</taxon>
        <taxon>Dikarya</taxon>
        <taxon>Ascomycota</taxon>
        <taxon>Pezizomycotina</taxon>
        <taxon>Sordariomycetes</taxon>
        <taxon>Hypocreomycetidae</taxon>
        <taxon>Glomerellales</taxon>
        <taxon>Plectosphaerellaceae</taxon>
        <taxon>Sodiomyces</taxon>
    </lineage>
</organism>
<evidence type="ECO:0000313" key="3">
    <source>
        <dbReference type="Proteomes" id="UP000272025"/>
    </source>
</evidence>
<accession>A0A3N2Q9X2</accession>
<gene>
    <name evidence="2" type="ORF">SODALDRAFT_327647</name>
</gene>
<name>A0A3N2Q9X2_SODAK</name>
<feature type="compositionally biased region" description="Polar residues" evidence="1">
    <location>
        <begin position="115"/>
        <end position="128"/>
    </location>
</feature>
<feature type="compositionally biased region" description="Polar residues" evidence="1">
    <location>
        <begin position="83"/>
        <end position="102"/>
    </location>
</feature>
<sequence length="675" mass="73202">MTRRNIIADSDEDDNDGVSTPEQSPLKGIGATSARSPPEPCLTPLEVSAASTDGVLFQSDLRRQHLPSGSHPGGGSSSVSVHANQPKQVAATGNISSLTSITDPVDNSRHAKKGNINSASDDLTQVTTPGRTTHTAMRNIWDVPSSPDLEASEIRVNKRRRLSLEMPQDGIETAKKRHRKNDLYLTVEVQSPEQTPAQDVLVLTRVERPSPPRPGKRRKMEREETTSQSGYGSTSIEAGGLDNNAVESYNTTVPNMDQEATQPNIDRSISLYVEPHTLTASQRILYQSLHPSPDDQGPIPPFDTPNYHIGTRSSGMTTVAYTTPSQFKSPTCAKMPERRELATSPRSPIRERRRSSQNRSSPDAITLAEERTTESTTVDTECHGPDGMDLPREHYSPRLTRRRGRRAPHHEAYLDHSEPECAPTAARMGDSREAPRALFDPGPDSIPPGKRQSRSRKAEEAPKVPTDVGGDHDPGKTHSEDGGNAIDAGVPLAPQTEKKGRKKRGRPRKVAKVAKASSLRNIDDAQKGVVPVDEWGDQPVQDAVGLQKAEEAQMEDISPTRKTSEESVDGQETVAAHDPADALPTHAPKDFQVATNSQPAVGAAPSDMDMPEDAESGQLVKHAGAGDVAAEKADNPSRDLSRTSSPVWQSGKPLYRVGLSKRSRIAPLLKSLRKT</sequence>
<feature type="compositionally biased region" description="Basic residues" evidence="1">
    <location>
        <begin position="499"/>
        <end position="512"/>
    </location>
</feature>
<dbReference type="AlphaFoldDB" id="A0A3N2Q9X2"/>
<feature type="region of interest" description="Disordered" evidence="1">
    <location>
        <begin position="189"/>
        <end position="262"/>
    </location>
</feature>
<keyword evidence="3" id="KW-1185">Reference proteome</keyword>
<feature type="compositionally biased region" description="Polar residues" evidence="1">
    <location>
        <begin position="245"/>
        <end position="262"/>
    </location>
</feature>
<evidence type="ECO:0000313" key="2">
    <source>
        <dbReference type="EMBL" id="ROT43445.1"/>
    </source>
</evidence>
<dbReference type="OrthoDB" id="5404794at2759"/>
<feature type="compositionally biased region" description="Basic and acidic residues" evidence="1">
    <location>
        <begin position="469"/>
        <end position="481"/>
    </location>
</feature>
<feature type="compositionally biased region" description="Basic residues" evidence="1">
    <location>
        <begin position="399"/>
        <end position="408"/>
    </location>
</feature>
<feature type="compositionally biased region" description="Basic and acidic residues" evidence="1">
    <location>
        <begin position="409"/>
        <end position="419"/>
    </location>
</feature>
<dbReference type="GeneID" id="39578964"/>